<reference evidence="1" key="1">
    <citation type="submission" date="2022-10" db="EMBL/GenBank/DDBJ databases">
        <title>Complete Genome of Trichothecium roseum strain YXFP-22015, a Plant Pathogen Isolated from Citrus.</title>
        <authorList>
            <person name="Wang Y."/>
            <person name="Zhu L."/>
        </authorList>
    </citation>
    <scope>NUCLEOTIDE SEQUENCE</scope>
    <source>
        <strain evidence="1">YXFP-22015</strain>
    </source>
</reference>
<dbReference type="Proteomes" id="UP001163324">
    <property type="component" value="Chromosome 5"/>
</dbReference>
<evidence type="ECO:0000313" key="2">
    <source>
        <dbReference type="Proteomes" id="UP001163324"/>
    </source>
</evidence>
<gene>
    <name evidence="1" type="ORF">N3K66_005541</name>
</gene>
<accession>A0ACC0UYV4</accession>
<proteinExistence type="predicted"/>
<evidence type="ECO:0000313" key="1">
    <source>
        <dbReference type="EMBL" id="KAI9899080.1"/>
    </source>
</evidence>
<keyword evidence="2" id="KW-1185">Reference proteome</keyword>
<dbReference type="EMBL" id="CM047944">
    <property type="protein sequence ID" value="KAI9899080.1"/>
    <property type="molecule type" value="Genomic_DNA"/>
</dbReference>
<protein>
    <submittedName>
        <fullName evidence="1">Uncharacterized protein</fullName>
    </submittedName>
</protein>
<name>A0ACC0UYV4_9HYPO</name>
<comment type="caution">
    <text evidence="1">The sequence shown here is derived from an EMBL/GenBank/DDBJ whole genome shotgun (WGS) entry which is preliminary data.</text>
</comment>
<sequence>MGCCTSKHNDASSEEGPRPAAVAVAPPESSPYEVPNPIPADPRAGDTGGAPELPPLPRPISPEDLSPTNNAAAGASEEPHLSPHAVAEPMVTEQEVRPNDDDDNDGRESKSSSSSSSPSGSSSNGGAGGKKDEGGREEENRGGPSELA</sequence>
<organism evidence="1 2">
    <name type="scientific">Trichothecium roseum</name>
    <dbReference type="NCBI Taxonomy" id="47278"/>
    <lineage>
        <taxon>Eukaryota</taxon>
        <taxon>Fungi</taxon>
        <taxon>Dikarya</taxon>
        <taxon>Ascomycota</taxon>
        <taxon>Pezizomycotina</taxon>
        <taxon>Sordariomycetes</taxon>
        <taxon>Hypocreomycetidae</taxon>
        <taxon>Hypocreales</taxon>
        <taxon>Hypocreales incertae sedis</taxon>
        <taxon>Trichothecium</taxon>
    </lineage>
</organism>